<sequence length="125" mass="13916">MTASVINEVQKVNIAVWSELEDRQPAYALVANVDLVVIRYDDGVSVLYGRCLHRGALLADGSVRGEDLICGLHNWDYRLDSGVSAYNNEEVLPKFNAWVDMAADAVYVDEAEIAAWQEANPQPYQ</sequence>
<keyword evidence="1" id="KW-0001">2Fe-2S</keyword>
<dbReference type="InterPro" id="IPR036922">
    <property type="entry name" value="Rieske_2Fe-2S_sf"/>
</dbReference>
<keyword evidence="4" id="KW-0411">Iron-sulfur</keyword>
<accession>A0A3B0V151</accession>
<dbReference type="PROSITE" id="PS51296">
    <property type="entry name" value="RIESKE"/>
    <property type="match status" value="1"/>
</dbReference>
<dbReference type="GO" id="GO:0004355">
    <property type="term" value="F:glutamate synthase (NADPH) activity"/>
    <property type="evidence" value="ECO:0007669"/>
    <property type="project" value="UniProtKB-EC"/>
</dbReference>
<keyword evidence="3" id="KW-0408">Iron</keyword>
<dbReference type="Pfam" id="PF00355">
    <property type="entry name" value="Rieske"/>
    <property type="match status" value="1"/>
</dbReference>
<evidence type="ECO:0000313" key="6">
    <source>
        <dbReference type="EMBL" id="VAW30559.1"/>
    </source>
</evidence>
<feature type="domain" description="Rieske" evidence="5">
    <location>
        <begin position="12"/>
        <end position="106"/>
    </location>
</feature>
<reference evidence="6" key="1">
    <citation type="submission" date="2018-06" db="EMBL/GenBank/DDBJ databases">
        <authorList>
            <person name="Zhirakovskaya E."/>
        </authorList>
    </citation>
    <scope>NUCLEOTIDE SEQUENCE</scope>
</reference>
<keyword evidence="6" id="KW-0560">Oxidoreductase</keyword>
<evidence type="ECO:0000256" key="4">
    <source>
        <dbReference type="ARBA" id="ARBA00023014"/>
    </source>
</evidence>
<keyword evidence="2" id="KW-0479">Metal-binding</keyword>
<gene>
    <name evidence="6" type="ORF">MNBD_CHLOROFLEXI01-2292</name>
</gene>
<dbReference type="EC" id="1.4.1.13" evidence="6"/>
<evidence type="ECO:0000256" key="3">
    <source>
        <dbReference type="ARBA" id="ARBA00023004"/>
    </source>
</evidence>
<dbReference type="CDD" id="cd03467">
    <property type="entry name" value="Rieske"/>
    <property type="match status" value="1"/>
</dbReference>
<dbReference type="Gene3D" id="2.102.10.10">
    <property type="entry name" value="Rieske [2Fe-2S] iron-sulphur domain"/>
    <property type="match status" value="1"/>
</dbReference>
<dbReference type="EMBL" id="UOEU01000064">
    <property type="protein sequence ID" value="VAW30559.1"/>
    <property type="molecule type" value="Genomic_DNA"/>
</dbReference>
<dbReference type="GO" id="GO:0046872">
    <property type="term" value="F:metal ion binding"/>
    <property type="evidence" value="ECO:0007669"/>
    <property type="project" value="UniProtKB-KW"/>
</dbReference>
<dbReference type="GO" id="GO:0051537">
    <property type="term" value="F:2 iron, 2 sulfur cluster binding"/>
    <property type="evidence" value="ECO:0007669"/>
    <property type="project" value="UniProtKB-KW"/>
</dbReference>
<feature type="non-terminal residue" evidence="6">
    <location>
        <position position="125"/>
    </location>
</feature>
<organism evidence="6">
    <name type="scientific">hydrothermal vent metagenome</name>
    <dbReference type="NCBI Taxonomy" id="652676"/>
    <lineage>
        <taxon>unclassified sequences</taxon>
        <taxon>metagenomes</taxon>
        <taxon>ecological metagenomes</taxon>
    </lineage>
</organism>
<evidence type="ECO:0000256" key="1">
    <source>
        <dbReference type="ARBA" id="ARBA00022714"/>
    </source>
</evidence>
<dbReference type="AlphaFoldDB" id="A0A3B0V151"/>
<proteinExistence type="predicted"/>
<dbReference type="SUPFAM" id="SSF50022">
    <property type="entry name" value="ISP domain"/>
    <property type="match status" value="1"/>
</dbReference>
<evidence type="ECO:0000256" key="2">
    <source>
        <dbReference type="ARBA" id="ARBA00022723"/>
    </source>
</evidence>
<dbReference type="InterPro" id="IPR017941">
    <property type="entry name" value="Rieske_2Fe-2S"/>
</dbReference>
<name>A0A3B0V151_9ZZZZ</name>
<protein>
    <submittedName>
        <fullName evidence="6">Glutamate synthase [NADPH] large chain</fullName>
        <ecNumber evidence="6">1.4.1.13</ecNumber>
    </submittedName>
</protein>
<evidence type="ECO:0000259" key="5">
    <source>
        <dbReference type="PROSITE" id="PS51296"/>
    </source>
</evidence>